<dbReference type="Proteomes" id="UP000502196">
    <property type="component" value="Chromosome"/>
</dbReference>
<evidence type="ECO:0000259" key="1">
    <source>
        <dbReference type="Pfam" id="PF19912"/>
    </source>
</evidence>
<proteinExistence type="predicted"/>
<name>A0A6F9EBY7_9BACL</name>
<dbReference type="AlphaFoldDB" id="A0A6F9EBY7"/>
<dbReference type="InterPro" id="IPR045965">
    <property type="entry name" value="DUF6385"/>
</dbReference>
<reference evidence="2" key="1">
    <citation type="submission" date="2020-04" db="EMBL/GenBank/DDBJ databases">
        <authorList>
            <person name="Hogendoorn C."/>
        </authorList>
    </citation>
    <scope>NUCLEOTIDE SEQUENCE [LARGE SCALE GENOMIC DNA]</scope>
    <source>
        <strain evidence="2">COOX1</strain>
    </source>
</reference>
<dbReference type="EMBL" id="LR792683">
    <property type="protein sequence ID" value="CAB3393996.1"/>
    <property type="molecule type" value="Genomic_DNA"/>
</dbReference>
<gene>
    <name evidence="2" type="ORF">COOX1_2193</name>
</gene>
<organism evidence="2">
    <name type="scientific">Kyrpidia spormannii</name>
    <dbReference type="NCBI Taxonomy" id="2055160"/>
    <lineage>
        <taxon>Bacteria</taxon>
        <taxon>Bacillati</taxon>
        <taxon>Bacillota</taxon>
        <taxon>Bacilli</taxon>
        <taxon>Bacillales</taxon>
        <taxon>Alicyclobacillaceae</taxon>
        <taxon>Kyrpidia</taxon>
    </lineage>
</organism>
<dbReference type="Pfam" id="PF19912">
    <property type="entry name" value="DUF6385"/>
    <property type="match status" value="1"/>
</dbReference>
<accession>A0A6F9EBY7</accession>
<sequence length="272" mass="27622">MAPHHRLSGKGSIVLPNFAVFNPNPDDLRALIFGRDTTNTSRILATDPSGNLTTVALNGTITSVLGTTVTAGTLTNLLNGTISSVLGATVTAGTLSNLLNGTISSVLGATVTAGTLTNLLNGTISSVLGATVTAGTLSNLLNGTISNVLGATITAGTLSSVTSVSQKSFVEVAYPVTQTADTFTPLSPVTTANLGTYSFFVYNAGPNAANLHVEISADSSHWYVDVLSTGLAAGSVDVLVPSRFLKYTRLSYASATAGASTTIDVFFNAQGT</sequence>
<feature type="domain" description="DUF6385" evidence="1">
    <location>
        <begin position="191"/>
        <end position="270"/>
    </location>
</feature>
<evidence type="ECO:0000313" key="2">
    <source>
        <dbReference type="EMBL" id="CAB3393996.1"/>
    </source>
</evidence>
<protein>
    <recommendedName>
        <fullName evidence="1">DUF6385 domain-containing protein</fullName>
    </recommendedName>
</protein>